<evidence type="ECO:0000313" key="5">
    <source>
        <dbReference type="EMBL" id="CAI9115204.1"/>
    </source>
</evidence>
<dbReference type="InterPro" id="IPR050481">
    <property type="entry name" value="UDP-glycosyltransf_plant"/>
</dbReference>
<dbReference type="PANTHER" id="PTHR48049:SF60">
    <property type="entry name" value="UDP-GLYCOSYLTRANSFERASE 91B1"/>
    <property type="match status" value="1"/>
</dbReference>
<evidence type="ECO:0000256" key="2">
    <source>
        <dbReference type="ARBA" id="ARBA00022676"/>
    </source>
</evidence>
<organism evidence="5 6">
    <name type="scientific">Oldenlandia corymbosa var. corymbosa</name>
    <dbReference type="NCBI Taxonomy" id="529605"/>
    <lineage>
        <taxon>Eukaryota</taxon>
        <taxon>Viridiplantae</taxon>
        <taxon>Streptophyta</taxon>
        <taxon>Embryophyta</taxon>
        <taxon>Tracheophyta</taxon>
        <taxon>Spermatophyta</taxon>
        <taxon>Magnoliopsida</taxon>
        <taxon>eudicotyledons</taxon>
        <taxon>Gunneridae</taxon>
        <taxon>Pentapetalae</taxon>
        <taxon>asterids</taxon>
        <taxon>lamiids</taxon>
        <taxon>Gentianales</taxon>
        <taxon>Rubiaceae</taxon>
        <taxon>Rubioideae</taxon>
        <taxon>Spermacoceae</taxon>
        <taxon>Hedyotis-Oldenlandia complex</taxon>
        <taxon>Oldenlandia</taxon>
    </lineage>
</organism>
<proteinExistence type="inferred from homology"/>
<dbReference type="PANTHER" id="PTHR48049">
    <property type="entry name" value="GLYCOSYLTRANSFERASE"/>
    <property type="match status" value="1"/>
</dbReference>
<dbReference type="SUPFAM" id="SSF53756">
    <property type="entry name" value="UDP-Glycosyltransferase/glycogen phosphorylase"/>
    <property type="match status" value="1"/>
</dbReference>
<evidence type="ECO:0000256" key="3">
    <source>
        <dbReference type="ARBA" id="ARBA00022679"/>
    </source>
</evidence>
<protein>
    <submittedName>
        <fullName evidence="5">OLC1v1016044C1</fullName>
    </submittedName>
</protein>
<evidence type="ECO:0000313" key="6">
    <source>
        <dbReference type="Proteomes" id="UP001161247"/>
    </source>
</evidence>
<keyword evidence="3" id="KW-0808">Transferase</keyword>
<dbReference type="Gene3D" id="3.40.50.2000">
    <property type="entry name" value="Glycogen Phosphorylase B"/>
    <property type="match status" value="2"/>
</dbReference>
<dbReference type="FunFam" id="3.40.50.2000:FF:000037">
    <property type="entry name" value="Glycosyltransferase"/>
    <property type="match status" value="1"/>
</dbReference>
<feature type="transmembrane region" description="Helical" evidence="4">
    <location>
        <begin position="12"/>
        <end position="32"/>
    </location>
</feature>
<reference evidence="5" key="1">
    <citation type="submission" date="2023-03" db="EMBL/GenBank/DDBJ databases">
        <authorList>
            <person name="Julca I."/>
        </authorList>
    </citation>
    <scope>NUCLEOTIDE SEQUENCE</scope>
</reference>
<gene>
    <name evidence="5" type="ORF">OLC1_LOCUS21775</name>
</gene>
<keyword evidence="4" id="KW-1133">Transmembrane helix</keyword>
<dbReference type="Pfam" id="PF00201">
    <property type="entry name" value="UDPGT"/>
    <property type="match status" value="1"/>
</dbReference>
<sequence length="462" mass="52385">MAREDQSLHVIMFPWLAFGHLIPFLELSKFIAQKGHKVTFISTPKNIARLPKILSTLSSSIIFLSLSLPRIEGLPENIEATVDLGTHDASLLKKAYDGLETELTLFLQNSLPDWILYDFAPFWLPPIATKLGISKSFFSIYPASSLAFSGPSNMVIHGTDPRTKAEDFTVPPPWIPFDSKLAFKVHESKWIFNAGHVDRSGVSDAHRYAHCTMGADVIFVRQCNEFEGRWIKLLEDLQKKPVIPAGIMPLRLEENILCNIDIKEWLDNQRNGSVLYVAFGSELRITQNQLTELALGLELSGVPFFWVLRKSTESMELLPDGFEERVKERGIIWRSWAPQLRILSHESVGGFLTHCGWSSVIEGLMFGHPLIMLPFVIDTGLIARVLGEKLVGMEVRRNERDGSFNRNSVAETVELVMVKNEGKIYRKKSKEVGKIFGDRELQDSYLHKLVDYMEKITTSKKK</sequence>
<evidence type="ECO:0000256" key="1">
    <source>
        <dbReference type="ARBA" id="ARBA00009995"/>
    </source>
</evidence>
<accession>A0AAV1E5K8</accession>
<comment type="similarity">
    <text evidence="1">Belongs to the UDP-glycosyltransferase family.</text>
</comment>
<dbReference type="EMBL" id="OX459125">
    <property type="protein sequence ID" value="CAI9115204.1"/>
    <property type="molecule type" value="Genomic_DNA"/>
</dbReference>
<evidence type="ECO:0000256" key="4">
    <source>
        <dbReference type="SAM" id="Phobius"/>
    </source>
</evidence>
<dbReference type="InterPro" id="IPR002213">
    <property type="entry name" value="UDP_glucos_trans"/>
</dbReference>
<dbReference type="AlphaFoldDB" id="A0AAV1E5K8"/>
<dbReference type="CDD" id="cd03784">
    <property type="entry name" value="GT1_Gtf-like"/>
    <property type="match status" value="1"/>
</dbReference>
<dbReference type="Proteomes" id="UP001161247">
    <property type="component" value="Chromosome 8"/>
</dbReference>
<keyword evidence="6" id="KW-1185">Reference proteome</keyword>
<dbReference type="FunFam" id="3.40.50.2000:FF:000088">
    <property type="entry name" value="Glycosyltransferase"/>
    <property type="match status" value="1"/>
</dbReference>
<keyword evidence="4" id="KW-0812">Transmembrane</keyword>
<keyword evidence="4" id="KW-0472">Membrane</keyword>
<name>A0AAV1E5K8_OLDCO</name>
<keyword evidence="2" id="KW-0328">Glycosyltransferase</keyword>
<dbReference type="GO" id="GO:0035251">
    <property type="term" value="F:UDP-glucosyltransferase activity"/>
    <property type="evidence" value="ECO:0007669"/>
    <property type="project" value="InterPro"/>
</dbReference>